<dbReference type="GO" id="GO:0009234">
    <property type="term" value="P:menaquinone biosynthetic process"/>
    <property type="evidence" value="ECO:0007669"/>
    <property type="project" value="UniProtKB-UniRule"/>
</dbReference>
<protein>
    <recommendedName>
        <fullName evidence="4">Chorismate dehydratase</fullName>
        <ecNumber evidence="4">4.2.1.151</ecNumber>
    </recommendedName>
    <alternativeName>
        <fullName evidence="4">Menaquinone biosynthetic enzyme MqnA</fullName>
    </alternativeName>
</protein>
<dbReference type="EMBL" id="BMJB01000001">
    <property type="protein sequence ID" value="GGA64497.1"/>
    <property type="molecule type" value="Genomic_DNA"/>
</dbReference>
<dbReference type="EC" id="4.2.1.151" evidence="4"/>
<dbReference type="SUPFAM" id="SSF53850">
    <property type="entry name" value="Periplasmic binding protein-like II"/>
    <property type="match status" value="1"/>
</dbReference>
<dbReference type="CDD" id="cd13634">
    <property type="entry name" value="PBP2_Sco4506"/>
    <property type="match status" value="1"/>
</dbReference>
<dbReference type="Gene3D" id="3.40.190.10">
    <property type="entry name" value="Periplasmic binding protein-like II"/>
    <property type="match status" value="2"/>
</dbReference>
<organism evidence="5 6">
    <name type="scientific">Edaphobacter acidisoli</name>
    <dbReference type="NCBI Taxonomy" id="2040573"/>
    <lineage>
        <taxon>Bacteria</taxon>
        <taxon>Pseudomonadati</taxon>
        <taxon>Acidobacteriota</taxon>
        <taxon>Terriglobia</taxon>
        <taxon>Terriglobales</taxon>
        <taxon>Acidobacteriaceae</taxon>
        <taxon>Edaphobacter</taxon>
    </lineage>
</organism>
<sequence>MSRQPAPSKLRVAAINFLNPAPLMWNFEHPPLASHLATRYTLHYTQPSRCADELLSGRADLGLIPIASLTPALAIVPGCTIASLDHVRSILLLVKAGHTLSTVRTVAADTASRSSLAYADILFRKFSNNHPQFIPAAADPIVMLREADAAILIGDPALLALESRTTIEAAAGPCQWIDLAHEWRTRTGLPWVAAVWAVRPESLSPNGFTPASLTADLELSRDHGLANIDKIVEEWTPRLPLSSAIIHNYLTENIHYTLNDDCIRTIELFRQYAAEVESLPPLPNLRFL</sequence>
<reference evidence="5" key="1">
    <citation type="journal article" date="2014" name="Int. J. Syst. Evol. Microbiol.">
        <title>Complete genome sequence of Corynebacterium casei LMG S-19264T (=DSM 44701T), isolated from a smear-ripened cheese.</title>
        <authorList>
            <consortium name="US DOE Joint Genome Institute (JGI-PGF)"/>
            <person name="Walter F."/>
            <person name="Albersmeier A."/>
            <person name="Kalinowski J."/>
            <person name="Ruckert C."/>
        </authorList>
    </citation>
    <scope>NUCLEOTIDE SEQUENCE</scope>
    <source>
        <strain evidence="5">CGMCC 1.15447</strain>
    </source>
</reference>
<evidence type="ECO:0000256" key="1">
    <source>
        <dbReference type="ARBA" id="ARBA00004863"/>
    </source>
</evidence>
<dbReference type="Pfam" id="PF02621">
    <property type="entry name" value="VitK2_biosynth"/>
    <property type="match status" value="1"/>
</dbReference>
<reference evidence="5" key="2">
    <citation type="submission" date="2020-09" db="EMBL/GenBank/DDBJ databases">
        <authorList>
            <person name="Sun Q."/>
            <person name="Zhou Y."/>
        </authorList>
    </citation>
    <scope>NUCLEOTIDE SEQUENCE</scope>
    <source>
        <strain evidence="5">CGMCC 1.15447</strain>
    </source>
</reference>
<dbReference type="InterPro" id="IPR030868">
    <property type="entry name" value="MqnA"/>
</dbReference>
<evidence type="ECO:0000256" key="2">
    <source>
        <dbReference type="ARBA" id="ARBA00022428"/>
    </source>
</evidence>
<gene>
    <name evidence="4 5" type="primary">mqnA</name>
    <name evidence="5" type="ORF">GCM10011507_15150</name>
</gene>
<dbReference type="Proteomes" id="UP000648801">
    <property type="component" value="Unassembled WGS sequence"/>
</dbReference>
<dbReference type="PANTHER" id="PTHR37690">
    <property type="entry name" value="CHORISMATE DEHYDRATASE"/>
    <property type="match status" value="1"/>
</dbReference>
<comment type="pathway">
    <text evidence="1 4">Quinol/quinone metabolism; menaquinone biosynthesis.</text>
</comment>
<evidence type="ECO:0000256" key="4">
    <source>
        <dbReference type="HAMAP-Rule" id="MF_00995"/>
    </source>
</evidence>
<dbReference type="PANTHER" id="PTHR37690:SF1">
    <property type="entry name" value="CHORISMATE DEHYDRATASE"/>
    <property type="match status" value="1"/>
</dbReference>
<keyword evidence="6" id="KW-1185">Reference proteome</keyword>
<accession>A0A916RPS4</accession>
<keyword evidence="2 4" id="KW-0474">Menaquinone biosynthesis</keyword>
<dbReference type="InterPro" id="IPR003773">
    <property type="entry name" value="Menaquinone_biosynth"/>
</dbReference>
<evidence type="ECO:0000256" key="3">
    <source>
        <dbReference type="ARBA" id="ARBA00023239"/>
    </source>
</evidence>
<keyword evidence="3 4" id="KW-0456">Lyase</keyword>
<comment type="caution">
    <text evidence="5">The sequence shown here is derived from an EMBL/GenBank/DDBJ whole genome shotgun (WGS) entry which is preliminary data.</text>
</comment>
<comment type="function">
    <text evidence="4">Catalyzes the dehydration of chorismate into 3-[(1-carboxyvinyl)oxy]benzoate, a step in the biosynthesis of menaquinone (MK, vitamin K2).</text>
</comment>
<proteinExistence type="inferred from homology"/>
<name>A0A916RPS4_9BACT</name>
<evidence type="ECO:0000313" key="6">
    <source>
        <dbReference type="Proteomes" id="UP000648801"/>
    </source>
</evidence>
<dbReference type="RefSeq" id="WP_229668783.1">
    <property type="nucleotide sequence ID" value="NZ_BMJB01000001.1"/>
</dbReference>
<dbReference type="HAMAP" id="MF_00995">
    <property type="entry name" value="MqnA"/>
    <property type="match status" value="1"/>
</dbReference>
<comment type="similarity">
    <text evidence="4">Belongs to the MqnA/MqnD family. MqnA subfamily.</text>
</comment>
<evidence type="ECO:0000313" key="5">
    <source>
        <dbReference type="EMBL" id="GGA64497.1"/>
    </source>
</evidence>
<dbReference type="GO" id="GO:0016836">
    <property type="term" value="F:hydro-lyase activity"/>
    <property type="evidence" value="ECO:0007669"/>
    <property type="project" value="UniProtKB-UniRule"/>
</dbReference>
<comment type="catalytic activity">
    <reaction evidence="4">
        <text>chorismate = 3-[(1-carboxyvinyl)-oxy]benzoate + H2O</text>
        <dbReference type="Rhea" id="RHEA:40051"/>
        <dbReference type="ChEBI" id="CHEBI:15377"/>
        <dbReference type="ChEBI" id="CHEBI:29748"/>
        <dbReference type="ChEBI" id="CHEBI:76981"/>
        <dbReference type="EC" id="4.2.1.151"/>
    </reaction>
</comment>
<dbReference type="AlphaFoldDB" id="A0A916RPS4"/>